<dbReference type="RefSeq" id="WP_344035807.1">
    <property type="nucleotide sequence ID" value="NZ_BAAAKE010000003.1"/>
</dbReference>
<dbReference type="InterPro" id="IPR052529">
    <property type="entry name" value="Bact_Transport_Assoc"/>
</dbReference>
<feature type="transmembrane region" description="Helical" evidence="1">
    <location>
        <begin position="253"/>
        <end position="274"/>
    </location>
</feature>
<name>A0ABV9YF92_9PSEU</name>
<accession>A0ABV9YF92</accession>
<keyword evidence="1" id="KW-1133">Transmembrane helix</keyword>
<feature type="transmembrane region" description="Helical" evidence="1">
    <location>
        <begin position="192"/>
        <end position="216"/>
    </location>
</feature>
<feature type="transmembrane region" description="Helical" evidence="1">
    <location>
        <begin position="325"/>
        <end position="346"/>
    </location>
</feature>
<organism evidence="3 4">
    <name type="scientific">Saccharothrix xinjiangensis</name>
    <dbReference type="NCBI Taxonomy" id="204798"/>
    <lineage>
        <taxon>Bacteria</taxon>
        <taxon>Bacillati</taxon>
        <taxon>Actinomycetota</taxon>
        <taxon>Actinomycetes</taxon>
        <taxon>Pseudonocardiales</taxon>
        <taxon>Pseudonocardiaceae</taxon>
        <taxon>Saccharothrix</taxon>
    </lineage>
</organism>
<keyword evidence="4" id="KW-1185">Reference proteome</keyword>
<dbReference type="PANTHER" id="PTHR30590">
    <property type="entry name" value="INNER MEMBRANE PROTEIN"/>
    <property type="match status" value="1"/>
</dbReference>
<proteinExistence type="predicted"/>
<protein>
    <submittedName>
        <fullName evidence="3">DUF418 domain-containing protein</fullName>
    </submittedName>
</protein>
<evidence type="ECO:0000313" key="3">
    <source>
        <dbReference type="EMBL" id="MFC5059276.1"/>
    </source>
</evidence>
<dbReference type="EMBL" id="JBHSJB010000042">
    <property type="protein sequence ID" value="MFC5059276.1"/>
    <property type="molecule type" value="Genomic_DNA"/>
</dbReference>
<feature type="transmembrane region" description="Helical" evidence="1">
    <location>
        <begin position="137"/>
        <end position="161"/>
    </location>
</feature>
<keyword evidence="1" id="KW-0472">Membrane</keyword>
<feature type="domain" description="DUF418" evidence="2">
    <location>
        <begin position="209"/>
        <end position="360"/>
    </location>
</feature>
<feature type="transmembrane region" description="Helical" evidence="1">
    <location>
        <begin position="113"/>
        <end position="130"/>
    </location>
</feature>
<evidence type="ECO:0000259" key="2">
    <source>
        <dbReference type="Pfam" id="PF04235"/>
    </source>
</evidence>
<dbReference type="PANTHER" id="PTHR30590:SF2">
    <property type="entry name" value="INNER MEMBRANE PROTEIN"/>
    <property type="match status" value="1"/>
</dbReference>
<feature type="transmembrane region" description="Helical" evidence="1">
    <location>
        <begin position="286"/>
        <end position="305"/>
    </location>
</feature>
<comment type="caution">
    <text evidence="3">The sequence shown here is derived from an EMBL/GenBank/DDBJ whole genome shotgun (WGS) entry which is preliminary data.</text>
</comment>
<evidence type="ECO:0000256" key="1">
    <source>
        <dbReference type="SAM" id="Phobius"/>
    </source>
</evidence>
<feature type="transmembrane region" description="Helical" evidence="1">
    <location>
        <begin position="59"/>
        <end position="77"/>
    </location>
</feature>
<keyword evidence="1" id="KW-0812">Transmembrane</keyword>
<reference evidence="4" key="1">
    <citation type="journal article" date="2019" name="Int. J. Syst. Evol. Microbiol.">
        <title>The Global Catalogue of Microorganisms (GCM) 10K type strain sequencing project: providing services to taxonomists for standard genome sequencing and annotation.</title>
        <authorList>
            <consortium name="The Broad Institute Genomics Platform"/>
            <consortium name="The Broad Institute Genome Sequencing Center for Infectious Disease"/>
            <person name="Wu L."/>
            <person name="Ma J."/>
        </authorList>
    </citation>
    <scope>NUCLEOTIDE SEQUENCE [LARGE SCALE GENOMIC DNA]</scope>
    <source>
        <strain evidence="4">KCTC 12848</strain>
    </source>
</reference>
<dbReference type="Proteomes" id="UP001595833">
    <property type="component" value="Unassembled WGS sequence"/>
</dbReference>
<gene>
    <name evidence="3" type="ORF">ACFPFM_36645</name>
</gene>
<feature type="transmembrane region" description="Helical" evidence="1">
    <location>
        <begin position="89"/>
        <end position="107"/>
    </location>
</feature>
<sequence length="377" mass="40630">MSGRIAALDVLRGVAILGTLGTNVWVFTHPDGATGFLNLMGGAGDDGGALLRLLSNGKFLALLSIMFGIGLAIQHRSALRRGARWPGWYLWRSALLLVEGLLHYVLIFEFDVLVFYAVVSVAVAFLVGRSTRVVRGWAIGVGLVHVSLVALVTLALVSGAAELTGGPVLPVDSWWTQVQDRVEHFAHFRSEAFFVLPLSTVLFLVGARLFQAGALEDSPRGLRLQRRLVVWGLGVGVPLNVLTTLAGPDWFAVDRYACAPLVAFGLLGGITWLVNRMRAEPGVLRAGLGAVGRAALSCYVAQNLLASALCYPWGLGLATRFGGVWFTVAVWSTVSAFLVVGASWWLSRFSRGPLEALWDRAYRAPQRLARSPEVARG</sequence>
<dbReference type="InterPro" id="IPR007349">
    <property type="entry name" value="DUF418"/>
</dbReference>
<dbReference type="Pfam" id="PF04235">
    <property type="entry name" value="DUF418"/>
    <property type="match status" value="1"/>
</dbReference>
<evidence type="ECO:0000313" key="4">
    <source>
        <dbReference type="Proteomes" id="UP001595833"/>
    </source>
</evidence>
<feature type="transmembrane region" description="Helical" evidence="1">
    <location>
        <begin position="228"/>
        <end position="247"/>
    </location>
</feature>